<dbReference type="RefSeq" id="WP_023947139.1">
    <property type="nucleotide sequence ID" value="NZ_JAERIV010000007.1"/>
</dbReference>
<evidence type="ECO:0000259" key="3">
    <source>
        <dbReference type="Pfam" id="PF01464"/>
    </source>
</evidence>
<dbReference type="InterPro" id="IPR008258">
    <property type="entry name" value="Transglycosylase_SLT_dom_1"/>
</dbReference>
<organism evidence="4 5">
    <name type="scientific">Helicobacter fennelliae</name>
    <dbReference type="NCBI Taxonomy" id="215"/>
    <lineage>
        <taxon>Bacteria</taxon>
        <taxon>Pseudomonadati</taxon>
        <taxon>Campylobacterota</taxon>
        <taxon>Epsilonproteobacteria</taxon>
        <taxon>Campylobacterales</taxon>
        <taxon>Helicobacteraceae</taxon>
        <taxon>Helicobacter</taxon>
    </lineage>
</organism>
<dbReference type="AlphaFoldDB" id="A0A2X3B4S2"/>
<dbReference type="Pfam" id="PF01464">
    <property type="entry name" value="SLT"/>
    <property type="match status" value="1"/>
</dbReference>
<dbReference type="SUPFAM" id="SSF53955">
    <property type="entry name" value="Lysozyme-like"/>
    <property type="match status" value="1"/>
</dbReference>
<comment type="similarity">
    <text evidence="1">Belongs to the transglycosylase Slt family.</text>
</comment>
<evidence type="ECO:0000256" key="2">
    <source>
        <dbReference type="SAM" id="Phobius"/>
    </source>
</evidence>
<keyword evidence="2" id="KW-0812">Transmembrane</keyword>
<reference evidence="4 5" key="1">
    <citation type="submission" date="2018-06" db="EMBL/GenBank/DDBJ databases">
        <authorList>
            <consortium name="Pathogen Informatics"/>
            <person name="Doyle S."/>
        </authorList>
    </citation>
    <scope>NUCLEOTIDE SEQUENCE [LARGE SCALE GENOMIC DNA]</scope>
    <source>
        <strain evidence="4 5">NCTC13102</strain>
    </source>
</reference>
<evidence type="ECO:0000313" key="5">
    <source>
        <dbReference type="Proteomes" id="UP000250166"/>
    </source>
</evidence>
<proteinExistence type="inferred from homology"/>
<sequence length="556" mass="64496">MQNPQNLKRDISHLFFVLCVVFVCGCINLNSKPLLSLEELQTKPKGVARDFYIWEYIGDKDTSLQDCIEAYSLVYNEIPKLKSALEKKGFHIAMPKSVICAKLSLQELKNKDPECIAFGLRLQDIPLMNQADVKFFTQKLQANPKLLQKIAILRQKNITEAMFAADAQTFADIFNALSYSQKLKLFESNLKPSLIKKLAHENKTSFNKILQTIILDSQFGAFKKAISKANITISDTNTFFLLGINEIITHHNTHDALRYFELSRNVAVDPFFRDRAIFWQYLISQNALFLNDLQASNFVDIFSIFANQKLKTTPNFKIISSFENLGAKNPDFDIKDPFLWQTLRTNISNIKDTQQYQKLIKSFYYVDSVPHFAYFDNRLTKYSVNYYIMPYRDLVQWASIDEQAMTFAIAKQESNFLPALISRSYALGMMQIMPFNVEPFAKKIGLEGVRLDSMFDPAMAYKFGKMYLKELDDEFHHPLFVAYAYNGGPGFLRRTLEKKRLFIKNRKYEPWLSLELLQNEESRFYGMKVLANYVIYHKLLGNEINIEALLQSALRY</sequence>
<dbReference type="EC" id="4.2.2.-" evidence="4"/>
<dbReference type="Proteomes" id="UP000250166">
    <property type="component" value="Unassembled WGS sequence"/>
</dbReference>
<dbReference type="Gene3D" id="1.10.530.10">
    <property type="match status" value="1"/>
</dbReference>
<dbReference type="CDD" id="cd13401">
    <property type="entry name" value="Slt70-like"/>
    <property type="match status" value="1"/>
</dbReference>
<accession>A0A2X3B4S2</accession>
<keyword evidence="2" id="KW-1133">Transmembrane helix</keyword>
<dbReference type="GO" id="GO:0016829">
    <property type="term" value="F:lyase activity"/>
    <property type="evidence" value="ECO:0007669"/>
    <property type="project" value="UniProtKB-KW"/>
</dbReference>
<feature type="domain" description="Transglycosylase SLT" evidence="3">
    <location>
        <begin position="402"/>
        <end position="500"/>
    </location>
</feature>
<feature type="transmembrane region" description="Helical" evidence="2">
    <location>
        <begin position="12"/>
        <end position="31"/>
    </location>
</feature>
<evidence type="ECO:0000313" key="4">
    <source>
        <dbReference type="EMBL" id="SQB98802.1"/>
    </source>
</evidence>
<dbReference type="PANTHER" id="PTHR37423:SF2">
    <property type="entry name" value="MEMBRANE-BOUND LYTIC MUREIN TRANSGLYCOSYLASE C"/>
    <property type="match status" value="1"/>
</dbReference>
<protein>
    <submittedName>
        <fullName evidence="4">Secreted transglycosylase</fullName>
        <ecNumber evidence="4">4.2.2.-</ecNumber>
    </submittedName>
</protein>
<keyword evidence="2" id="KW-0472">Membrane</keyword>
<evidence type="ECO:0000256" key="1">
    <source>
        <dbReference type="ARBA" id="ARBA00007734"/>
    </source>
</evidence>
<dbReference type="EMBL" id="UAWL01000006">
    <property type="protein sequence ID" value="SQB98802.1"/>
    <property type="molecule type" value="Genomic_DNA"/>
</dbReference>
<gene>
    <name evidence="4" type="primary">slt</name>
    <name evidence="4" type="ORF">NCTC13102_01269</name>
</gene>
<dbReference type="InterPro" id="IPR023346">
    <property type="entry name" value="Lysozyme-like_dom_sf"/>
</dbReference>
<name>A0A2X3B4S2_9HELI</name>
<keyword evidence="4" id="KW-0456">Lyase</keyword>
<dbReference type="PANTHER" id="PTHR37423">
    <property type="entry name" value="SOLUBLE LYTIC MUREIN TRANSGLYCOSYLASE-RELATED"/>
    <property type="match status" value="1"/>
</dbReference>